<dbReference type="RefSeq" id="WP_191051589.1">
    <property type="nucleotide sequence ID" value="NZ_JACXRZ010000007.1"/>
</dbReference>
<reference evidence="1 2" key="1">
    <citation type="submission" date="2020-09" db="EMBL/GenBank/DDBJ databases">
        <title>Actinomycete isolated from the Camponotus japonicus Mayr.</title>
        <authorList>
            <person name="Gong X."/>
        </authorList>
    </citation>
    <scope>NUCLEOTIDE SEQUENCE [LARGE SCALE GENOMIC DNA]</scope>
    <source>
        <strain evidence="1 2">2C-HV3</strain>
    </source>
</reference>
<dbReference type="EMBL" id="JACXRZ010000007">
    <property type="protein sequence ID" value="MBD3143976.1"/>
    <property type="molecule type" value="Genomic_DNA"/>
</dbReference>
<name>A0ABR8KZ14_9ACTN</name>
<protein>
    <submittedName>
        <fullName evidence="1">Uncharacterized protein</fullName>
    </submittedName>
</protein>
<organism evidence="1 2">
    <name type="scientific">Microbispora bryophytorum subsp. camponoti</name>
    <dbReference type="NCBI Taxonomy" id="1677852"/>
    <lineage>
        <taxon>Bacteria</taxon>
        <taxon>Bacillati</taxon>
        <taxon>Actinomycetota</taxon>
        <taxon>Actinomycetes</taxon>
        <taxon>Streptosporangiales</taxon>
        <taxon>Streptosporangiaceae</taxon>
        <taxon>Microbispora</taxon>
    </lineage>
</organism>
<keyword evidence="2" id="KW-1185">Reference proteome</keyword>
<comment type="caution">
    <text evidence="1">The sequence shown here is derived from an EMBL/GenBank/DDBJ whole genome shotgun (WGS) entry which is preliminary data.</text>
</comment>
<evidence type="ECO:0000313" key="1">
    <source>
        <dbReference type="EMBL" id="MBD3143976.1"/>
    </source>
</evidence>
<gene>
    <name evidence="1" type="ORF">IEQ31_12385</name>
</gene>
<sequence>MTVAVGTVTRQATLAGPGLPEASVSHPDDLKQGLILIDERTGLNVGGRQATLTWNRRSLGKKGRGIRIGLGDRDSFGSARERRNCVTPNAARSSVSAIASADLRSE</sequence>
<dbReference type="Proteomes" id="UP000653231">
    <property type="component" value="Unassembled WGS sequence"/>
</dbReference>
<accession>A0ABR8KZ14</accession>
<proteinExistence type="predicted"/>
<evidence type="ECO:0000313" key="2">
    <source>
        <dbReference type="Proteomes" id="UP000653231"/>
    </source>
</evidence>